<dbReference type="Proteomes" id="UP000631114">
    <property type="component" value="Unassembled WGS sequence"/>
</dbReference>
<dbReference type="AlphaFoldDB" id="A0A835ID16"/>
<feature type="repeat" description="PPR" evidence="2">
    <location>
        <begin position="260"/>
        <end position="294"/>
    </location>
</feature>
<protein>
    <recommendedName>
        <fullName evidence="5">Pentatricopeptide repeat-containing protein</fullName>
    </recommendedName>
</protein>
<feature type="repeat" description="PPR" evidence="2">
    <location>
        <begin position="395"/>
        <end position="429"/>
    </location>
</feature>
<evidence type="ECO:0008006" key="5">
    <source>
        <dbReference type="Google" id="ProtNLM"/>
    </source>
</evidence>
<comment type="caution">
    <text evidence="3">The sequence shown here is derived from an EMBL/GenBank/DDBJ whole genome shotgun (WGS) entry which is preliminary data.</text>
</comment>
<reference evidence="3 4" key="1">
    <citation type="submission" date="2020-10" db="EMBL/GenBank/DDBJ databases">
        <title>The Coptis chinensis genome and diversification of protoberbering-type alkaloids.</title>
        <authorList>
            <person name="Wang B."/>
            <person name="Shu S."/>
            <person name="Song C."/>
            <person name="Liu Y."/>
        </authorList>
    </citation>
    <scope>NUCLEOTIDE SEQUENCE [LARGE SCALE GENOMIC DNA]</scope>
    <source>
        <strain evidence="3">HL-2020</strain>
        <tissue evidence="3">Leaf</tissue>
    </source>
</reference>
<feature type="repeat" description="PPR" evidence="2">
    <location>
        <begin position="190"/>
        <end position="224"/>
    </location>
</feature>
<sequence>MNANNIKGNSQTHSIITRTLVKANRYEEAEHFMTQMLKDGHFPQKGICDSLIQGLISPGESPERAFSVLQQCLKFRGMSPSRFTFCMLVHSFSCYGNMDRVIEVLELMSGENFRYPFDNFVCSSVISGFCKIGKPELALGFYDNVEKSGVLRCPNVVTYTAIVSALCKEGRVKEVCELVHKMENEGVVLDAVFYSSWICGYFEKGVLDEAFRKHREMLCKGIKPDTVSYTILIDGFSKEGNVEKAVGFLNEMKKDGLRPNLVTYTAIMRGFCKRGKLEEAFGLFQRVEELGIQVDEITYSTLIDGLCRRGDFDRVFLLLEEMEKKGIIIGIITYNTVINGLCKVGRTSEASEISNSIFGDNFTFTTLLHGYVQENNLVGILETKRRVEESGIRMDVVMCNVLIKALIMLRAFEDAYSAFKGMPEMGLLPDSVTYLTMIDGYCKTGRIDEALEIFDACRGTSSVATVGCYNVIIRALCWNGLMSTGSKLLFPIMLNSYVKEYGLSESKIGMILVTYLCEKDVTKAISLLDKMKDNNLLIAIPIAAVEALTKQGRALDAHKLIVKTRANNKSSDVIAYSIVVDGLCKGGHLHMALDLCATMRKKGILPNIVTYNTVISGLCQQGCLVEALRLFDSLEKISLAPTVMTYGTLISALSKVGYFNNSKQLFEKMVRAGISPHTHLYNSLIDGYCKFGLLDEALKLLLCLEKSCCKPDAFTVSAVINGFCRKGDMEGALTFYYESKRKDILPDFSGFVCIVKGLSVKGRMEEARSILKEMLEISSNIDLINRAGDEKETESLASILISLCEQGNIEQATSIIGEVGSVAFSSKKRYSASASLKKHSALSMFARNSLYAYMGSLGMRFPDLLKMRSSFEESDCFSIQPIPLDFSACYSLVSSLCSEGKLDKANEVVQEMLLNTTKGG</sequence>
<feature type="repeat" description="PPR" evidence="2">
    <location>
        <begin position="118"/>
        <end position="152"/>
    </location>
</feature>
<dbReference type="InterPro" id="IPR002885">
    <property type="entry name" value="PPR_rpt"/>
</dbReference>
<accession>A0A835ID16</accession>
<dbReference type="GO" id="GO:0005739">
    <property type="term" value="C:mitochondrion"/>
    <property type="evidence" value="ECO:0007669"/>
    <property type="project" value="TreeGrafter"/>
</dbReference>
<feature type="repeat" description="PPR" evidence="2">
    <location>
        <begin position="607"/>
        <end position="641"/>
    </location>
</feature>
<name>A0A835ID16_9MAGN</name>
<keyword evidence="1" id="KW-0677">Repeat</keyword>
<dbReference type="PANTHER" id="PTHR47934:SF6">
    <property type="entry name" value="MITOCHONDRIAL GROUP I INTRON SPLICING FACTOR CCM1-RELATED"/>
    <property type="match status" value="1"/>
</dbReference>
<feature type="repeat" description="PPR" evidence="2">
    <location>
        <begin position="642"/>
        <end position="676"/>
    </location>
</feature>
<dbReference type="Pfam" id="PF01535">
    <property type="entry name" value="PPR"/>
    <property type="match status" value="7"/>
</dbReference>
<feature type="repeat" description="PPR" evidence="2">
    <location>
        <begin position="677"/>
        <end position="711"/>
    </location>
</feature>
<feature type="repeat" description="PPR" evidence="2">
    <location>
        <begin position="155"/>
        <end position="189"/>
    </location>
</feature>
<feature type="repeat" description="PPR" evidence="2">
    <location>
        <begin position="712"/>
        <end position="746"/>
    </location>
</feature>
<dbReference type="Gene3D" id="1.25.40.10">
    <property type="entry name" value="Tetratricopeptide repeat domain"/>
    <property type="match status" value="7"/>
</dbReference>
<dbReference type="InterPro" id="IPR051114">
    <property type="entry name" value="Mito_RNA_Proc_CCM1"/>
</dbReference>
<evidence type="ECO:0000256" key="2">
    <source>
        <dbReference type="PROSITE-ProRule" id="PRU00708"/>
    </source>
</evidence>
<evidence type="ECO:0000313" key="3">
    <source>
        <dbReference type="EMBL" id="KAF9616685.1"/>
    </source>
</evidence>
<feature type="repeat" description="PPR" evidence="2">
    <location>
        <begin position="295"/>
        <end position="329"/>
    </location>
</feature>
<dbReference type="PROSITE" id="PS51375">
    <property type="entry name" value="PPR"/>
    <property type="match status" value="15"/>
</dbReference>
<dbReference type="GO" id="GO:0007005">
    <property type="term" value="P:mitochondrion organization"/>
    <property type="evidence" value="ECO:0007669"/>
    <property type="project" value="TreeGrafter"/>
</dbReference>
<organism evidence="3 4">
    <name type="scientific">Coptis chinensis</name>
    <dbReference type="NCBI Taxonomy" id="261450"/>
    <lineage>
        <taxon>Eukaryota</taxon>
        <taxon>Viridiplantae</taxon>
        <taxon>Streptophyta</taxon>
        <taxon>Embryophyta</taxon>
        <taxon>Tracheophyta</taxon>
        <taxon>Spermatophyta</taxon>
        <taxon>Magnoliopsida</taxon>
        <taxon>Ranunculales</taxon>
        <taxon>Ranunculaceae</taxon>
        <taxon>Coptidoideae</taxon>
        <taxon>Coptis</taxon>
    </lineage>
</organism>
<dbReference type="NCBIfam" id="TIGR00756">
    <property type="entry name" value="PPR"/>
    <property type="match status" value="15"/>
</dbReference>
<dbReference type="Pfam" id="PF13041">
    <property type="entry name" value="PPR_2"/>
    <property type="match status" value="5"/>
</dbReference>
<dbReference type="GO" id="GO:0006396">
    <property type="term" value="P:RNA processing"/>
    <property type="evidence" value="ECO:0007669"/>
    <property type="project" value="TreeGrafter"/>
</dbReference>
<dbReference type="Pfam" id="PF12854">
    <property type="entry name" value="PPR_1"/>
    <property type="match status" value="1"/>
</dbReference>
<dbReference type="PANTHER" id="PTHR47934">
    <property type="entry name" value="PENTATRICOPEPTIDE REPEAT-CONTAINING PROTEIN PET309, MITOCHONDRIAL"/>
    <property type="match status" value="1"/>
</dbReference>
<evidence type="ECO:0000313" key="4">
    <source>
        <dbReference type="Proteomes" id="UP000631114"/>
    </source>
</evidence>
<feature type="repeat" description="PPR" evidence="2">
    <location>
        <begin position="430"/>
        <end position="464"/>
    </location>
</feature>
<evidence type="ECO:0000256" key="1">
    <source>
        <dbReference type="ARBA" id="ARBA00022737"/>
    </source>
</evidence>
<dbReference type="EMBL" id="JADFTS010000003">
    <property type="protein sequence ID" value="KAF9616685.1"/>
    <property type="molecule type" value="Genomic_DNA"/>
</dbReference>
<keyword evidence="4" id="KW-1185">Reference proteome</keyword>
<feature type="repeat" description="PPR" evidence="2">
    <location>
        <begin position="572"/>
        <end position="606"/>
    </location>
</feature>
<feature type="repeat" description="PPR" evidence="2">
    <location>
        <begin position="330"/>
        <end position="364"/>
    </location>
</feature>
<dbReference type="OrthoDB" id="185373at2759"/>
<dbReference type="InterPro" id="IPR011990">
    <property type="entry name" value="TPR-like_helical_dom_sf"/>
</dbReference>
<feature type="repeat" description="PPR" evidence="2">
    <location>
        <begin position="9"/>
        <end position="43"/>
    </location>
</feature>
<proteinExistence type="predicted"/>
<gene>
    <name evidence="3" type="ORF">IFM89_031549</name>
</gene>
<dbReference type="GO" id="GO:0003729">
    <property type="term" value="F:mRNA binding"/>
    <property type="evidence" value="ECO:0007669"/>
    <property type="project" value="TreeGrafter"/>
</dbReference>
<feature type="repeat" description="PPR" evidence="2">
    <location>
        <begin position="225"/>
        <end position="259"/>
    </location>
</feature>